<dbReference type="EMBL" id="JBBEGN010000008">
    <property type="protein sequence ID" value="MEJ2869479.1"/>
    <property type="molecule type" value="Genomic_DNA"/>
</dbReference>
<evidence type="ECO:0000256" key="7">
    <source>
        <dbReference type="SAM" id="MobiDB-lite"/>
    </source>
</evidence>
<feature type="region of interest" description="Disordered" evidence="7">
    <location>
        <begin position="75"/>
        <end position="101"/>
    </location>
</feature>
<evidence type="ECO:0000256" key="3">
    <source>
        <dbReference type="ARBA" id="ARBA00022960"/>
    </source>
</evidence>
<evidence type="ECO:0000313" key="11">
    <source>
        <dbReference type="Proteomes" id="UP001385809"/>
    </source>
</evidence>
<feature type="signal peptide" evidence="8">
    <location>
        <begin position="1"/>
        <end position="36"/>
    </location>
</feature>
<dbReference type="InterPro" id="IPR005490">
    <property type="entry name" value="LD_TPept_cat_dom"/>
</dbReference>
<dbReference type="CDD" id="cd16913">
    <property type="entry name" value="YkuD_like"/>
    <property type="match status" value="1"/>
</dbReference>
<comment type="caution">
    <text evidence="10">The sequence shown here is derived from an EMBL/GenBank/DDBJ whole genome shotgun (WGS) entry which is preliminary data.</text>
</comment>
<evidence type="ECO:0000256" key="5">
    <source>
        <dbReference type="ARBA" id="ARBA00023316"/>
    </source>
</evidence>
<keyword evidence="3 6" id="KW-0133">Cell shape</keyword>
<dbReference type="EC" id="2.-.-.-" evidence="10"/>
<evidence type="ECO:0000256" key="4">
    <source>
        <dbReference type="ARBA" id="ARBA00022984"/>
    </source>
</evidence>
<keyword evidence="2 10" id="KW-0808">Transferase</keyword>
<organism evidence="10 11">
    <name type="scientific">Actinomycetospora aurantiaca</name>
    <dbReference type="NCBI Taxonomy" id="3129233"/>
    <lineage>
        <taxon>Bacteria</taxon>
        <taxon>Bacillati</taxon>
        <taxon>Actinomycetota</taxon>
        <taxon>Actinomycetes</taxon>
        <taxon>Pseudonocardiales</taxon>
        <taxon>Pseudonocardiaceae</taxon>
        <taxon>Actinomycetospora</taxon>
    </lineage>
</organism>
<dbReference type="PANTHER" id="PTHR30582">
    <property type="entry name" value="L,D-TRANSPEPTIDASE"/>
    <property type="match status" value="1"/>
</dbReference>
<evidence type="ECO:0000256" key="2">
    <source>
        <dbReference type="ARBA" id="ARBA00022679"/>
    </source>
</evidence>
<reference evidence="10 11" key="1">
    <citation type="submission" date="2024-03" db="EMBL/GenBank/DDBJ databases">
        <title>Actinomycetospora sp. OC33-EN08, a novel actinomycete isolated from wild orchid (Aerides multiflora).</title>
        <authorList>
            <person name="Suriyachadkun C."/>
        </authorList>
    </citation>
    <scope>NUCLEOTIDE SEQUENCE [LARGE SCALE GENOMIC DNA]</scope>
    <source>
        <strain evidence="10 11">OC33-EN08</strain>
    </source>
</reference>
<dbReference type="InterPro" id="IPR038063">
    <property type="entry name" value="Transpep_catalytic_dom"/>
</dbReference>
<dbReference type="Pfam" id="PF03734">
    <property type="entry name" value="YkuD"/>
    <property type="match status" value="1"/>
</dbReference>
<feature type="compositionally biased region" description="Polar residues" evidence="7">
    <location>
        <begin position="79"/>
        <end position="92"/>
    </location>
</feature>
<dbReference type="RefSeq" id="WP_337696058.1">
    <property type="nucleotide sequence ID" value="NZ_JBBEGN010000008.1"/>
</dbReference>
<dbReference type="InterPro" id="IPR050979">
    <property type="entry name" value="LD-transpeptidase"/>
</dbReference>
<protein>
    <submittedName>
        <fullName evidence="10">L,D-transpeptidase</fullName>
        <ecNumber evidence="10">2.-.-.-</ecNumber>
    </submittedName>
</protein>
<evidence type="ECO:0000256" key="8">
    <source>
        <dbReference type="SAM" id="SignalP"/>
    </source>
</evidence>
<keyword evidence="5 6" id="KW-0961">Cell wall biogenesis/degradation</keyword>
<evidence type="ECO:0000256" key="1">
    <source>
        <dbReference type="ARBA" id="ARBA00004752"/>
    </source>
</evidence>
<dbReference type="Proteomes" id="UP001385809">
    <property type="component" value="Unassembled WGS sequence"/>
</dbReference>
<evidence type="ECO:0000259" key="9">
    <source>
        <dbReference type="PROSITE" id="PS52029"/>
    </source>
</evidence>
<gene>
    <name evidence="10" type="ORF">WCD74_17005</name>
</gene>
<feature type="active site" description="Proton donor/acceptor" evidence="6">
    <location>
        <position position="125"/>
    </location>
</feature>
<feature type="domain" description="L,D-TPase catalytic" evidence="9">
    <location>
        <begin position="52"/>
        <end position="160"/>
    </location>
</feature>
<sequence length="164" mass="17430">MGARHRRARSSAGLRSTAALAAAVAVPAVVAQPAVAAPDTAPQRSTPCAPTADVCVDLTRHRAWLLEDGRVVEGPVPITSGSRRSPTPTGTFAVQRKERHHVSKEIDDAPMPYSVFFDDEGRALHGGSLSRASAGCVHLDDEDARTFFRALEPGDEVQIVGRGR</sequence>
<feature type="active site" description="Nucleophile" evidence="6">
    <location>
        <position position="136"/>
    </location>
</feature>
<dbReference type="SUPFAM" id="SSF141523">
    <property type="entry name" value="L,D-transpeptidase catalytic domain-like"/>
    <property type="match status" value="1"/>
</dbReference>
<keyword evidence="8" id="KW-0732">Signal</keyword>
<keyword evidence="4 6" id="KW-0573">Peptidoglycan synthesis</keyword>
<accession>A0ABU8MQ83</accession>
<evidence type="ECO:0000313" key="10">
    <source>
        <dbReference type="EMBL" id="MEJ2869479.1"/>
    </source>
</evidence>
<dbReference type="Gene3D" id="2.40.440.10">
    <property type="entry name" value="L,D-transpeptidase catalytic domain-like"/>
    <property type="match status" value="1"/>
</dbReference>
<proteinExistence type="predicted"/>
<name>A0ABU8MQ83_9PSEU</name>
<comment type="pathway">
    <text evidence="1 6">Cell wall biogenesis; peptidoglycan biosynthesis.</text>
</comment>
<keyword evidence="11" id="KW-1185">Reference proteome</keyword>
<evidence type="ECO:0000256" key="6">
    <source>
        <dbReference type="PROSITE-ProRule" id="PRU01373"/>
    </source>
</evidence>
<dbReference type="PROSITE" id="PS52029">
    <property type="entry name" value="LD_TPASE"/>
    <property type="match status" value="1"/>
</dbReference>
<dbReference type="GO" id="GO:0016740">
    <property type="term" value="F:transferase activity"/>
    <property type="evidence" value="ECO:0007669"/>
    <property type="project" value="UniProtKB-KW"/>
</dbReference>
<feature type="chain" id="PRO_5045137610" evidence="8">
    <location>
        <begin position="37"/>
        <end position="164"/>
    </location>
</feature>
<dbReference type="PANTHER" id="PTHR30582:SF33">
    <property type="entry name" value="EXPORTED PROTEIN"/>
    <property type="match status" value="1"/>
</dbReference>